<evidence type="ECO:0000313" key="1">
    <source>
        <dbReference type="EMBL" id="KAG0415069.1"/>
    </source>
</evidence>
<keyword evidence="2" id="KW-1185">Reference proteome</keyword>
<dbReference type="EMBL" id="JABSTQ010011114">
    <property type="protein sequence ID" value="KAG0415069.1"/>
    <property type="molecule type" value="Genomic_DNA"/>
</dbReference>
<dbReference type="Proteomes" id="UP000805193">
    <property type="component" value="Unassembled WGS sequence"/>
</dbReference>
<reference evidence="1 2" key="1">
    <citation type="journal article" date="2020" name="Cell">
        <title>Large-Scale Comparative Analyses of Tick Genomes Elucidate Their Genetic Diversity and Vector Capacities.</title>
        <authorList>
            <consortium name="Tick Genome and Microbiome Consortium (TIGMIC)"/>
            <person name="Jia N."/>
            <person name="Wang J."/>
            <person name="Shi W."/>
            <person name="Du L."/>
            <person name="Sun Y."/>
            <person name="Zhan W."/>
            <person name="Jiang J.F."/>
            <person name="Wang Q."/>
            <person name="Zhang B."/>
            <person name="Ji P."/>
            <person name="Bell-Sakyi L."/>
            <person name="Cui X.M."/>
            <person name="Yuan T.T."/>
            <person name="Jiang B.G."/>
            <person name="Yang W.F."/>
            <person name="Lam T.T."/>
            <person name="Chang Q.C."/>
            <person name="Ding S.J."/>
            <person name="Wang X.J."/>
            <person name="Zhu J.G."/>
            <person name="Ruan X.D."/>
            <person name="Zhao L."/>
            <person name="Wei J.T."/>
            <person name="Ye R.Z."/>
            <person name="Que T.C."/>
            <person name="Du C.H."/>
            <person name="Zhou Y.H."/>
            <person name="Cheng J.X."/>
            <person name="Dai P.F."/>
            <person name="Guo W.B."/>
            <person name="Han X.H."/>
            <person name="Huang E.J."/>
            <person name="Li L.F."/>
            <person name="Wei W."/>
            <person name="Gao Y.C."/>
            <person name="Liu J.Z."/>
            <person name="Shao H.Z."/>
            <person name="Wang X."/>
            <person name="Wang C.C."/>
            <person name="Yang T.C."/>
            <person name="Huo Q.B."/>
            <person name="Li W."/>
            <person name="Chen H.Y."/>
            <person name="Chen S.E."/>
            <person name="Zhou L.G."/>
            <person name="Ni X.B."/>
            <person name="Tian J.H."/>
            <person name="Sheng Y."/>
            <person name="Liu T."/>
            <person name="Pan Y.S."/>
            <person name="Xia L.Y."/>
            <person name="Li J."/>
            <person name="Zhao F."/>
            <person name="Cao W.C."/>
        </authorList>
    </citation>
    <scope>NUCLEOTIDE SEQUENCE [LARGE SCALE GENOMIC DNA]</scope>
    <source>
        <strain evidence="1">Iper-2018</strain>
    </source>
</reference>
<comment type="caution">
    <text evidence="1">The sequence shown here is derived from an EMBL/GenBank/DDBJ whole genome shotgun (WGS) entry which is preliminary data.</text>
</comment>
<gene>
    <name evidence="1" type="ORF">HPB47_007768</name>
</gene>
<accession>A0AC60P7K5</accession>
<organism evidence="1 2">
    <name type="scientific">Ixodes persulcatus</name>
    <name type="common">Taiga tick</name>
    <dbReference type="NCBI Taxonomy" id="34615"/>
    <lineage>
        <taxon>Eukaryota</taxon>
        <taxon>Metazoa</taxon>
        <taxon>Ecdysozoa</taxon>
        <taxon>Arthropoda</taxon>
        <taxon>Chelicerata</taxon>
        <taxon>Arachnida</taxon>
        <taxon>Acari</taxon>
        <taxon>Parasitiformes</taxon>
        <taxon>Ixodida</taxon>
        <taxon>Ixodoidea</taxon>
        <taxon>Ixodidae</taxon>
        <taxon>Ixodinae</taxon>
        <taxon>Ixodes</taxon>
    </lineage>
</organism>
<protein>
    <submittedName>
        <fullName evidence="1">Uncharacterized protein</fullName>
    </submittedName>
</protein>
<proteinExistence type="predicted"/>
<evidence type="ECO:0000313" key="2">
    <source>
        <dbReference type="Proteomes" id="UP000805193"/>
    </source>
</evidence>
<name>A0AC60P7K5_IXOPE</name>
<sequence>MDCTPIFQLLYPVDRRNRSHRDAFELPEHVFRKQYRLAKTLVRWLCDELREEPELQRLRRSSTVVTVEDQVLCALRFYATGSFQGMVASDEHIARDQGTVSIALQAVSVAIVRRLGIQHGCIHFPQTASERDDLERGFQLLGRIPGVIGCIDGTMISIVGPSKYDPTVTKAAYWSRKQYYALNVMVVSNL</sequence>